<organism evidence="9 10">
    <name type="scientific">Oxynema aestuarii AP17</name>
    <dbReference type="NCBI Taxonomy" id="2064643"/>
    <lineage>
        <taxon>Bacteria</taxon>
        <taxon>Bacillati</taxon>
        <taxon>Cyanobacteriota</taxon>
        <taxon>Cyanophyceae</taxon>
        <taxon>Oscillatoriophycideae</taxon>
        <taxon>Oscillatoriales</taxon>
        <taxon>Oscillatoriaceae</taxon>
        <taxon>Oxynema</taxon>
        <taxon>Oxynema aestuarii</taxon>
    </lineage>
</organism>
<gene>
    <name evidence="9" type="ORF">HCG48_20530</name>
</gene>
<feature type="transmembrane region" description="Helical" evidence="7">
    <location>
        <begin position="65"/>
        <end position="85"/>
    </location>
</feature>
<evidence type="ECO:0000256" key="7">
    <source>
        <dbReference type="SAM" id="Phobius"/>
    </source>
</evidence>
<dbReference type="InterPro" id="IPR017475">
    <property type="entry name" value="EPS_sugar_tfrase"/>
</dbReference>
<evidence type="ECO:0000259" key="8">
    <source>
        <dbReference type="Pfam" id="PF02397"/>
    </source>
</evidence>
<keyword evidence="10" id="KW-1185">Reference proteome</keyword>
<dbReference type="RefSeq" id="WP_168570832.1">
    <property type="nucleotide sequence ID" value="NZ_CP051167.1"/>
</dbReference>
<feature type="domain" description="Bacterial sugar transferase" evidence="8">
    <location>
        <begin position="279"/>
        <end position="468"/>
    </location>
</feature>
<feature type="transmembrane region" description="Helical" evidence="7">
    <location>
        <begin position="97"/>
        <end position="115"/>
    </location>
</feature>
<keyword evidence="6 7" id="KW-0472">Membrane</keyword>
<dbReference type="Proteomes" id="UP000500857">
    <property type="component" value="Chromosome"/>
</dbReference>
<feature type="transmembrane region" description="Helical" evidence="7">
    <location>
        <begin position="127"/>
        <end position="151"/>
    </location>
</feature>
<evidence type="ECO:0000256" key="2">
    <source>
        <dbReference type="ARBA" id="ARBA00006464"/>
    </source>
</evidence>
<feature type="transmembrane region" description="Helical" evidence="7">
    <location>
        <begin position="284"/>
        <end position="305"/>
    </location>
</feature>
<evidence type="ECO:0000256" key="5">
    <source>
        <dbReference type="ARBA" id="ARBA00022989"/>
    </source>
</evidence>
<name>A0A6H1U205_9CYAN</name>
<evidence type="ECO:0000256" key="3">
    <source>
        <dbReference type="ARBA" id="ARBA00022679"/>
    </source>
</evidence>
<proteinExistence type="inferred from homology"/>
<feature type="transmembrane region" description="Helical" evidence="7">
    <location>
        <begin position="21"/>
        <end position="45"/>
    </location>
</feature>
<dbReference type="GO" id="GO:0016780">
    <property type="term" value="F:phosphotransferase activity, for other substituted phosphate groups"/>
    <property type="evidence" value="ECO:0007669"/>
    <property type="project" value="TreeGrafter"/>
</dbReference>
<dbReference type="Pfam" id="PF02397">
    <property type="entry name" value="Bac_transf"/>
    <property type="match status" value="1"/>
</dbReference>
<comment type="similarity">
    <text evidence="2">Belongs to the bacterial sugar transferase family.</text>
</comment>
<dbReference type="EMBL" id="CP051167">
    <property type="protein sequence ID" value="QIZ72685.1"/>
    <property type="molecule type" value="Genomic_DNA"/>
</dbReference>
<keyword evidence="4 7" id="KW-0812">Transmembrane</keyword>
<reference evidence="9 10" key="1">
    <citation type="submission" date="2020-04" db="EMBL/GenBank/DDBJ databases">
        <authorList>
            <person name="Basu S."/>
            <person name="Maruthanayagam V."/>
            <person name="Chakraborty S."/>
            <person name="Pramanik A."/>
            <person name="Mukherjee J."/>
            <person name="Brink B."/>
        </authorList>
    </citation>
    <scope>NUCLEOTIDE SEQUENCE [LARGE SCALE GENOMIC DNA]</scope>
    <source>
        <strain evidence="9 10">AP17</strain>
    </source>
</reference>
<comment type="subcellular location">
    <subcellularLocation>
        <location evidence="1">Membrane</location>
        <topology evidence="1">Multi-pass membrane protein</topology>
    </subcellularLocation>
</comment>
<dbReference type="KEGG" id="oxy:HCG48_20530"/>
<sequence>MHKQKLDIRAPIIAQLSRGTGIGWLRVALLAIVDSLTIAAAWYLADLWGTPVGGFSLLWNVDGKPGFLLPIMAITIGILWASGLYGTDDRRRDFFSLIKSLTLAQGVLLIVGYLYEPEAVASRSTFLLAWIFNLLFVFSERLIIHLSIINLRHKGAIRQRISLLGQAPDIEEAQKLIQKTKQYIICDAEDVGLRQEEDWSSLIDKLRLKQVSEVFVCSHLSVKQQVSLYWELKTAGIHLRILPMGLELPIQWSEIKMVNGLPTMRFRSPPIIGGDFWIKRGFDLVAGSLILLATSPILTAIALAIKIDSPGPIFYKQTRIGVKGREFKVWKFRTMVVDAERLQKQLEEMNEMKGGIMFKMKEDPRITKVGRFLRRYSLDELPQIINVLIGEMSLVGPRPFPLRDVERFSEHHHMRHEVLPGITGLWQVSGRSDIIDFEDVFRLDMTYIQNWSVSLDFQILFQTIKVVLGKEGAY</sequence>
<keyword evidence="5 7" id="KW-1133">Transmembrane helix</keyword>
<evidence type="ECO:0000256" key="1">
    <source>
        <dbReference type="ARBA" id="ARBA00004141"/>
    </source>
</evidence>
<evidence type="ECO:0000313" key="10">
    <source>
        <dbReference type="Proteomes" id="UP000500857"/>
    </source>
</evidence>
<accession>A0A6H1U205</accession>
<dbReference type="InterPro" id="IPR003362">
    <property type="entry name" value="Bact_transf"/>
</dbReference>
<evidence type="ECO:0000256" key="6">
    <source>
        <dbReference type="ARBA" id="ARBA00023136"/>
    </source>
</evidence>
<dbReference type="PANTHER" id="PTHR30576:SF23">
    <property type="entry name" value="GLUCOSYLTRANSFERASE"/>
    <property type="match status" value="1"/>
</dbReference>
<dbReference type="AlphaFoldDB" id="A0A6H1U205"/>
<evidence type="ECO:0000313" key="9">
    <source>
        <dbReference type="EMBL" id="QIZ72685.1"/>
    </source>
</evidence>
<keyword evidence="3 9" id="KW-0808">Transferase</keyword>
<dbReference type="GO" id="GO:0016020">
    <property type="term" value="C:membrane"/>
    <property type="evidence" value="ECO:0007669"/>
    <property type="project" value="UniProtKB-SubCell"/>
</dbReference>
<protein>
    <submittedName>
        <fullName evidence="9">Sugar transferase</fullName>
    </submittedName>
</protein>
<dbReference type="PANTHER" id="PTHR30576">
    <property type="entry name" value="COLANIC BIOSYNTHESIS UDP-GLUCOSE LIPID CARRIER TRANSFERASE"/>
    <property type="match status" value="1"/>
</dbReference>
<dbReference type="NCBIfam" id="TIGR03025">
    <property type="entry name" value="EPS_sugtrans"/>
    <property type="match status" value="1"/>
</dbReference>
<evidence type="ECO:0000256" key="4">
    <source>
        <dbReference type="ARBA" id="ARBA00022692"/>
    </source>
</evidence>